<sequence length="180" mass="19965">MRTWATPSFSICKFHPHPQTCSLTHFLTLNHQNLAIQIIVVQSMSFAEPCTKYGFFKANGVNLNSEDSLEKRSDLPPGAVGMFSWTLQVSGPLIMYSPQLCPMNYCKEGLVLAINPLANQTHDKLLENARSSPDPPQEDCSWFKSKSSTPNDTATTPSVSPYITGTSNVHPRRRECSEAC</sequence>
<keyword evidence="3" id="KW-1185">Reference proteome</keyword>
<proteinExistence type="predicted"/>
<protein>
    <submittedName>
        <fullName evidence="2">Uncharacterized protein</fullName>
    </submittedName>
</protein>
<evidence type="ECO:0000256" key="1">
    <source>
        <dbReference type="SAM" id="MobiDB-lite"/>
    </source>
</evidence>
<evidence type="ECO:0000313" key="2">
    <source>
        <dbReference type="EMBL" id="TEB26658.1"/>
    </source>
</evidence>
<name>A0A4Y7SYD7_COPMI</name>
<comment type="caution">
    <text evidence="2">The sequence shown here is derived from an EMBL/GenBank/DDBJ whole genome shotgun (WGS) entry which is preliminary data.</text>
</comment>
<reference evidence="2 3" key="1">
    <citation type="journal article" date="2019" name="Nat. Ecol. Evol.">
        <title>Megaphylogeny resolves global patterns of mushroom evolution.</title>
        <authorList>
            <person name="Varga T."/>
            <person name="Krizsan K."/>
            <person name="Foldi C."/>
            <person name="Dima B."/>
            <person name="Sanchez-Garcia M."/>
            <person name="Sanchez-Ramirez S."/>
            <person name="Szollosi G.J."/>
            <person name="Szarkandi J.G."/>
            <person name="Papp V."/>
            <person name="Albert L."/>
            <person name="Andreopoulos W."/>
            <person name="Angelini C."/>
            <person name="Antonin V."/>
            <person name="Barry K.W."/>
            <person name="Bougher N.L."/>
            <person name="Buchanan P."/>
            <person name="Buyck B."/>
            <person name="Bense V."/>
            <person name="Catcheside P."/>
            <person name="Chovatia M."/>
            <person name="Cooper J."/>
            <person name="Damon W."/>
            <person name="Desjardin D."/>
            <person name="Finy P."/>
            <person name="Geml J."/>
            <person name="Haridas S."/>
            <person name="Hughes K."/>
            <person name="Justo A."/>
            <person name="Karasinski D."/>
            <person name="Kautmanova I."/>
            <person name="Kiss B."/>
            <person name="Kocsube S."/>
            <person name="Kotiranta H."/>
            <person name="LaButti K.M."/>
            <person name="Lechner B.E."/>
            <person name="Liimatainen K."/>
            <person name="Lipzen A."/>
            <person name="Lukacs Z."/>
            <person name="Mihaltcheva S."/>
            <person name="Morgado L.N."/>
            <person name="Niskanen T."/>
            <person name="Noordeloos M.E."/>
            <person name="Ohm R.A."/>
            <person name="Ortiz-Santana B."/>
            <person name="Ovrebo C."/>
            <person name="Racz N."/>
            <person name="Riley R."/>
            <person name="Savchenko A."/>
            <person name="Shiryaev A."/>
            <person name="Soop K."/>
            <person name="Spirin V."/>
            <person name="Szebenyi C."/>
            <person name="Tomsovsky M."/>
            <person name="Tulloss R.E."/>
            <person name="Uehling J."/>
            <person name="Grigoriev I.V."/>
            <person name="Vagvolgyi C."/>
            <person name="Papp T."/>
            <person name="Martin F.M."/>
            <person name="Miettinen O."/>
            <person name="Hibbett D.S."/>
            <person name="Nagy L.G."/>
        </authorList>
    </citation>
    <scope>NUCLEOTIDE SEQUENCE [LARGE SCALE GENOMIC DNA]</scope>
    <source>
        <strain evidence="2 3">FP101781</strain>
    </source>
</reference>
<gene>
    <name evidence="2" type="ORF">FA13DRAFT_1031126</name>
</gene>
<dbReference type="EMBL" id="QPFP01000047">
    <property type="protein sequence ID" value="TEB26658.1"/>
    <property type="molecule type" value="Genomic_DNA"/>
</dbReference>
<dbReference type="AlphaFoldDB" id="A0A4Y7SYD7"/>
<feature type="compositionally biased region" description="Polar residues" evidence="1">
    <location>
        <begin position="144"/>
        <end position="169"/>
    </location>
</feature>
<dbReference type="Proteomes" id="UP000298030">
    <property type="component" value="Unassembled WGS sequence"/>
</dbReference>
<evidence type="ECO:0000313" key="3">
    <source>
        <dbReference type="Proteomes" id="UP000298030"/>
    </source>
</evidence>
<accession>A0A4Y7SYD7</accession>
<feature type="region of interest" description="Disordered" evidence="1">
    <location>
        <begin position="127"/>
        <end position="180"/>
    </location>
</feature>
<organism evidence="2 3">
    <name type="scientific">Coprinellus micaceus</name>
    <name type="common">Glistening ink-cap mushroom</name>
    <name type="synonym">Coprinus micaceus</name>
    <dbReference type="NCBI Taxonomy" id="71717"/>
    <lineage>
        <taxon>Eukaryota</taxon>
        <taxon>Fungi</taxon>
        <taxon>Dikarya</taxon>
        <taxon>Basidiomycota</taxon>
        <taxon>Agaricomycotina</taxon>
        <taxon>Agaricomycetes</taxon>
        <taxon>Agaricomycetidae</taxon>
        <taxon>Agaricales</taxon>
        <taxon>Agaricineae</taxon>
        <taxon>Psathyrellaceae</taxon>
        <taxon>Coprinellus</taxon>
    </lineage>
</organism>
<dbReference type="OrthoDB" id="1921208at2759"/>